<feature type="domain" description="VWFA" evidence="1">
    <location>
        <begin position="99"/>
        <end position="300"/>
    </location>
</feature>
<dbReference type="RefSeq" id="WP_320229879.1">
    <property type="nucleotide sequence ID" value="NZ_JAVIJC010000053.1"/>
</dbReference>
<dbReference type="Gene3D" id="3.40.50.410">
    <property type="entry name" value="von Willebrand factor, type A domain"/>
    <property type="match status" value="1"/>
</dbReference>
<organism evidence="2 3">
    <name type="scientific">Mesorhizobium captivum</name>
    <dbReference type="NCBI Taxonomy" id="3072319"/>
    <lineage>
        <taxon>Bacteria</taxon>
        <taxon>Pseudomonadati</taxon>
        <taxon>Pseudomonadota</taxon>
        <taxon>Alphaproteobacteria</taxon>
        <taxon>Hyphomicrobiales</taxon>
        <taxon>Phyllobacteriaceae</taxon>
        <taxon>Mesorhizobium</taxon>
    </lineage>
</organism>
<name>A0ABU4ZAC5_9HYPH</name>
<accession>A0ABU4ZAC5</accession>
<evidence type="ECO:0000313" key="2">
    <source>
        <dbReference type="EMBL" id="MDX8496171.1"/>
    </source>
</evidence>
<dbReference type="EMBL" id="JAVIJC010000053">
    <property type="protein sequence ID" value="MDX8496171.1"/>
    <property type="molecule type" value="Genomic_DNA"/>
</dbReference>
<dbReference type="InterPro" id="IPR002035">
    <property type="entry name" value="VWF_A"/>
</dbReference>
<dbReference type="InterPro" id="IPR010607">
    <property type="entry name" value="DUF1194"/>
</dbReference>
<dbReference type="Pfam" id="PF06707">
    <property type="entry name" value="DUF1194"/>
    <property type="match status" value="1"/>
</dbReference>
<gene>
    <name evidence="2" type="ORF">RFN29_32095</name>
</gene>
<sequence>MQVHQPAGELLPPPLTRRRSMILAGDAPRSSANRDKPVVEMEGRMFERLQSKPDSRLDAEPAKRAHSALGLAALAALALWEPSANAANVDSPMLNVDVAVVFAVDFSSSIDPKIADLQREGHAAALTAPEIIRAISQNYLGCIGVAYFEWSSPGHTRTVLPWTRICGLEDAKAAASVIRTNGDTGYLRRGRGGTSVSAAIDVGSLLLDQFPGNAMKKVIDISANGENNDGLPVQPSRQNAIAKGYTINAIAIPTDDEDPGQPLASYFAQSVIGGSQAFVISSAGPRDYITALRRKLVTEVSMNVDPHIAATGIQ</sequence>
<dbReference type="Proteomes" id="UP001271249">
    <property type="component" value="Unassembled WGS sequence"/>
</dbReference>
<evidence type="ECO:0000313" key="3">
    <source>
        <dbReference type="Proteomes" id="UP001271249"/>
    </source>
</evidence>
<proteinExistence type="predicted"/>
<keyword evidence="3" id="KW-1185">Reference proteome</keyword>
<protein>
    <submittedName>
        <fullName evidence="2">DUF1194 domain-containing protein</fullName>
    </submittedName>
</protein>
<dbReference type="PROSITE" id="PS50234">
    <property type="entry name" value="VWFA"/>
    <property type="match status" value="1"/>
</dbReference>
<dbReference type="SUPFAM" id="SSF53300">
    <property type="entry name" value="vWA-like"/>
    <property type="match status" value="1"/>
</dbReference>
<dbReference type="InterPro" id="IPR036465">
    <property type="entry name" value="vWFA_dom_sf"/>
</dbReference>
<comment type="caution">
    <text evidence="2">The sequence shown here is derived from an EMBL/GenBank/DDBJ whole genome shotgun (WGS) entry which is preliminary data.</text>
</comment>
<reference evidence="2 3" key="1">
    <citation type="submission" date="2023-08" db="EMBL/GenBank/DDBJ databases">
        <title>Implementing the SeqCode for naming new Mesorhizobium species isolated from Vachellia karroo root nodules.</title>
        <authorList>
            <person name="Van Lill M."/>
        </authorList>
    </citation>
    <scope>NUCLEOTIDE SEQUENCE [LARGE SCALE GENOMIC DNA]</scope>
    <source>
        <strain evidence="2 3">VK22B</strain>
    </source>
</reference>
<evidence type="ECO:0000259" key="1">
    <source>
        <dbReference type="PROSITE" id="PS50234"/>
    </source>
</evidence>